<dbReference type="PANTHER" id="PTHR43394">
    <property type="entry name" value="ATP-DEPENDENT PERMEASE MDL1, MITOCHONDRIAL"/>
    <property type="match status" value="1"/>
</dbReference>
<dbReference type="CDD" id="cd03249">
    <property type="entry name" value="ABC_MTABC3_MDL1_MDL2"/>
    <property type="match status" value="1"/>
</dbReference>
<dbReference type="InterPro" id="IPR039421">
    <property type="entry name" value="Type_1_exporter"/>
</dbReference>
<evidence type="ECO:0000313" key="14">
    <source>
        <dbReference type="EMBL" id="KAK7196097.1"/>
    </source>
</evidence>
<dbReference type="GO" id="GO:0005524">
    <property type="term" value="F:ATP binding"/>
    <property type="evidence" value="ECO:0007669"/>
    <property type="project" value="UniProtKB-KW"/>
</dbReference>
<dbReference type="CDD" id="cd18578">
    <property type="entry name" value="ABC_6TM_Pgp_ABCB1_D2_like"/>
    <property type="match status" value="1"/>
</dbReference>
<keyword evidence="6" id="KW-0547">Nucleotide-binding</keyword>
<feature type="transmembrane region" description="Helical" evidence="11">
    <location>
        <begin position="753"/>
        <end position="776"/>
    </location>
</feature>
<evidence type="ECO:0000256" key="6">
    <source>
        <dbReference type="ARBA" id="ARBA00022741"/>
    </source>
</evidence>
<evidence type="ECO:0000256" key="7">
    <source>
        <dbReference type="ARBA" id="ARBA00022840"/>
    </source>
</evidence>
<evidence type="ECO:0000256" key="9">
    <source>
        <dbReference type="ARBA" id="ARBA00023136"/>
    </source>
</evidence>
<dbReference type="EMBL" id="JAECZO010000068">
    <property type="protein sequence ID" value="KAK7196097.1"/>
    <property type="molecule type" value="Genomic_DNA"/>
</dbReference>
<feature type="transmembrane region" description="Helical" evidence="11">
    <location>
        <begin position="905"/>
        <end position="926"/>
    </location>
</feature>
<dbReference type="InterPro" id="IPR017871">
    <property type="entry name" value="ABC_transporter-like_CS"/>
</dbReference>
<evidence type="ECO:0000313" key="15">
    <source>
        <dbReference type="Proteomes" id="UP001430356"/>
    </source>
</evidence>
<feature type="transmembrane region" description="Helical" evidence="11">
    <location>
        <begin position="244"/>
        <end position="264"/>
    </location>
</feature>
<dbReference type="GO" id="GO:0005743">
    <property type="term" value="C:mitochondrial inner membrane"/>
    <property type="evidence" value="ECO:0007669"/>
    <property type="project" value="TreeGrafter"/>
</dbReference>
<feature type="transmembrane region" description="Helical" evidence="11">
    <location>
        <begin position="805"/>
        <end position="826"/>
    </location>
</feature>
<dbReference type="Pfam" id="PF00005">
    <property type="entry name" value="ABC_tran"/>
    <property type="match status" value="2"/>
</dbReference>
<evidence type="ECO:0000256" key="5">
    <source>
        <dbReference type="ARBA" id="ARBA00022737"/>
    </source>
</evidence>
<dbReference type="InterPro" id="IPR036640">
    <property type="entry name" value="ABC1_TM_sf"/>
</dbReference>
<feature type="transmembrane region" description="Helical" evidence="11">
    <location>
        <begin position="99"/>
        <end position="123"/>
    </location>
</feature>
<evidence type="ECO:0000256" key="10">
    <source>
        <dbReference type="SAM" id="MobiDB-lite"/>
    </source>
</evidence>
<dbReference type="Gene3D" id="3.40.50.300">
    <property type="entry name" value="P-loop containing nucleotide triphosphate hydrolases"/>
    <property type="match status" value="2"/>
</dbReference>
<gene>
    <name evidence="14" type="ORF">NESM_000544200</name>
</gene>
<sequence length="1358" mass="145340">MSREPREPREPFTSSPAEVPPPFTVVLDADDIDAAGRRRQKTEPVDGADGGAKPDAGAGKPNADGDGTLVADADAAAAAPATEHVSAVEIFKYADRKDIVLMAVGFVAAMAGGAGMPAFSFALGRLVNDLLTADPEQSAADSALIMVYIGIGVSVACMVHVSCWCVAAVRQVSRLRAQYFSAILRQDMGWHDAHKPGELTARMTGDTRIIQNGINDRLSQGVLNLSMGVFGLIFGFVFCWEVTLVMLGMMPFVALAGALLGNVLSKASSESRKQFAAAGSIATEVIENVRTVQVFGREEHEVHRFQAAVRLSERPGMKRELMNSLSVGTSTGLVVLTYAVVFFFAEYMILWGRTTIGNIVSTFAAVLFGSIGIGFFFPSLTAFSEARAAAYVLFETIARVPDIDIDASGTPVTGFRSELRFEHVRFSYPTRPDQVLFTDLCLSIQRGQKVAFSGASGCGKSSIIGLIQRFYDPAAGDVLVDGVNMRELDLLQWRDQIGIVSQEPNLFAGSMLENVRVGKPDATLEEVVAACRQANIHDTIMGLPDKYDTAVGAVGSQLSGGQKQRIAIARALIKRPAILLLDEATSALDRKSEVEVQAALDQLMQRSNMTIVVIAHRLATIRNVDCIYYVAYDGVHGSVIAEQGTYDELMSQGGMFAAMAKSQGSAGAAATGPAAATTAAAAATAPTAAVKGGGGGDDVLDQFVDAEQLARLDAEVPRTERQKVPIEQLSDWEVAQSDVSPLRLLSLNRDKRWALGLGLLGSLMAGAVAPINTIVLGKLMNVMAMYQFTHDGKELHRTVNATAPLFILIAAGAFVGWLLQFFYGYAGEHLTTKLRTMLFRQILRQDMAFFDTPGRDAGTLSGMLSGDCEAIHQLCGPAIGIRIQTACTIVVGVVIGLAYQWKLALIATACLPLIMLASLIESMMMVGANQKKEGDSDDTVVTESLSNVRTVTSFNLKRARTAALERLLQQEQTSTVRRNVLVGIIYGASQFVFYGSFALCYWYGGKLISKGEASFQGVNIASLSVLMGAMSAGEAGGFAAKMGDARKACRRVFSVIDRTPDVDIADAARTAVVDLAATESGVHGCDITLRHAKFIYPARPNQVVLNSVDLDFRAGSSNGLMGQTGCGKSTIIQLLACFYAPRGGQLLVNRRFPIGDLDIAAWRRHVSIVLQEPDLFSGTVRDNIAYSVSSGSGSAGDAGDAGDAELAAPTQAEVEQAARWACIHDDIVAMPEGYDTEVGYKGRALSGGQKQRVAIARGLLRRTTRVLLLDEATSALDNATEARVQAGISAYLDQRRRSGHAVSVISIAHRLTTIRDCDQIVVLDGGRIIEQGSHDELMALGGEYRTRWELYATALTVH</sequence>
<name>A0AAW0EPT6_9TRYP</name>
<keyword evidence="4 11" id="KW-0812">Transmembrane</keyword>
<dbReference type="GO" id="GO:0015421">
    <property type="term" value="F:ABC-type oligopeptide transporter activity"/>
    <property type="evidence" value="ECO:0007669"/>
    <property type="project" value="TreeGrafter"/>
</dbReference>
<evidence type="ECO:0000259" key="12">
    <source>
        <dbReference type="PROSITE" id="PS50893"/>
    </source>
</evidence>
<organism evidence="14 15">
    <name type="scientific">Novymonas esmeraldas</name>
    <dbReference type="NCBI Taxonomy" id="1808958"/>
    <lineage>
        <taxon>Eukaryota</taxon>
        <taxon>Discoba</taxon>
        <taxon>Euglenozoa</taxon>
        <taxon>Kinetoplastea</taxon>
        <taxon>Metakinetoplastina</taxon>
        <taxon>Trypanosomatida</taxon>
        <taxon>Trypanosomatidae</taxon>
        <taxon>Novymonas</taxon>
    </lineage>
</organism>
<dbReference type="FunFam" id="3.40.50.300:FF:000836">
    <property type="entry name" value="ABC transporter B family member 25"/>
    <property type="match status" value="2"/>
</dbReference>
<feature type="transmembrane region" description="Helical" evidence="11">
    <location>
        <begin position="221"/>
        <end position="238"/>
    </location>
</feature>
<feature type="domain" description="ABC transmembrane type-1" evidence="13">
    <location>
        <begin position="103"/>
        <end position="385"/>
    </location>
</feature>
<dbReference type="GO" id="GO:0090374">
    <property type="term" value="P:oligopeptide export from mitochondrion"/>
    <property type="evidence" value="ECO:0007669"/>
    <property type="project" value="TreeGrafter"/>
</dbReference>
<keyword evidence="15" id="KW-1185">Reference proteome</keyword>
<feature type="transmembrane region" description="Helical" evidence="11">
    <location>
        <begin position="143"/>
        <end position="169"/>
    </location>
</feature>
<dbReference type="PANTHER" id="PTHR43394:SF11">
    <property type="entry name" value="ATP-BINDING CASSETTE TRANSPORTER"/>
    <property type="match status" value="1"/>
</dbReference>
<feature type="compositionally biased region" description="Low complexity" evidence="10">
    <location>
        <begin position="51"/>
        <end position="61"/>
    </location>
</feature>
<dbReference type="GO" id="GO:0016887">
    <property type="term" value="F:ATP hydrolysis activity"/>
    <property type="evidence" value="ECO:0007669"/>
    <property type="project" value="InterPro"/>
</dbReference>
<dbReference type="PROSITE" id="PS00211">
    <property type="entry name" value="ABC_TRANSPORTER_1"/>
    <property type="match status" value="2"/>
</dbReference>
<dbReference type="InterPro" id="IPR027417">
    <property type="entry name" value="P-loop_NTPase"/>
</dbReference>
<feature type="compositionally biased region" description="Basic and acidic residues" evidence="10">
    <location>
        <begin position="1"/>
        <end position="10"/>
    </location>
</feature>
<dbReference type="SUPFAM" id="SSF52540">
    <property type="entry name" value="P-loop containing nucleoside triphosphate hydrolases"/>
    <property type="match status" value="2"/>
</dbReference>
<comment type="subcellular location">
    <subcellularLocation>
        <location evidence="1">Membrane</location>
        <topology evidence="1">Multi-pass membrane protein</topology>
    </subcellularLocation>
</comment>
<dbReference type="InterPro" id="IPR011527">
    <property type="entry name" value="ABC1_TM_dom"/>
</dbReference>
<dbReference type="SMART" id="SM00382">
    <property type="entry name" value="AAA"/>
    <property type="match status" value="2"/>
</dbReference>
<feature type="transmembrane region" description="Helical" evidence="11">
    <location>
        <begin position="356"/>
        <end position="377"/>
    </location>
</feature>
<feature type="domain" description="ABC transmembrane type-1" evidence="13">
    <location>
        <begin position="757"/>
        <end position="1044"/>
    </location>
</feature>
<dbReference type="InterPro" id="IPR003439">
    <property type="entry name" value="ABC_transporter-like_ATP-bd"/>
</dbReference>
<keyword evidence="3" id="KW-0813">Transport</keyword>
<feature type="domain" description="ABC transporter" evidence="12">
    <location>
        <begin position="1089"/>
        <end position="1350"/>
    </location>
</feature>
<dbReference type="PROSITE" id="PS50893">
    <property type="entry name" value="ABC_TRANSPORTER_2"/>
    <property type="match status" value="2"/>
</dbReference>
<evidence type="ECO:0000256" key="3">
    <source>
        <dbReference type="ARBA" id="ARBA00022448"/>
    </source>
</evidence>
<comment type="similarity">
    <text evidence="2">Belongs to the ABC transporter superfamily. ABCB family. Multidrug resistance exporter (TC 3.A.1.201) subfamily.</text>
</comment>
<accession>A0AAW0EPT6</accession>
<dbReference type="SUPFAM" id="SSF90123">
    <property type="entry name" value="ABC transporter transmembrane region"/>
    <property type="match status" value="2"/>
</dbReference>
<feature type="region of interest" description="Disordered" evidence="10">
    <location>
        <begin position="1"/>
        <end position="67"/>
    </location>
</feature>
<feature type="transmembrane region" description="Helical" evidence="11">
    <location>
        <begin position="879"/>
        <end position="899"/>
    </location>
</feature>
<dbReference type="CDD" id="cd18577">
    <property type="entry name" value="ABC_6TM_Pgp_ABCB1_D1_like"/>
    <property type="match status" value="1"/>
</dbReference>
<evidence type="ECO:0000256" key="2">
    <source>
        <dbReference type="ARBA" id="ARBA00007577"/>
    </source>
</evidence>
<proteinExistence type="inferred from homology"/>
<reference evidence="14 15" key="1">
    <citation type="journal article" date="2021" name="MBio">
        <title>A New Model Trypanosomatid, Novymonas esmeraldas: Genomic Perception of Its 'Candidatus Pandoraea novymonadis' Endosymbiont.</title>
        <authorList>
            <person name="Zakharova A."/>
            <person name="Saura A."/>
            <person name="Butenko A."/>
            <person name="Podesvova L."/>
            <person name="Warmusova S."/>
            <person name="Kostygov A.Y."/>
            <person name="Nenarokova A."/>
            <person name="Lukes J."/>
            <person name="Opperdoes F.R."/>
            <person name="Yurchenko V."/>
        </authorList>
    </citation>
    <scope>NUCLEOTIDE SEQUENCE [LARGE SCALE GENOMIC DNA]</scope>
    <source>
        <strain evidence="14 15">E262AT.01</strain>
    </source>
</reference>
<comment type="caution">
    <text evidence="14">The sequence shown here is derived from an EMBL/GenBank/DDBJ whole genome shotgun (WGS) entry which is preliminary data.</text>
</comment>
<evidence type="ECO:0000256" key="4">
    <source>
        <dbReference type="ARBA" id="ARBA00022692"/>
    </source>
</evidence>
<keyword evidence="7 14" id="KW-0067">ATP-binding</keyword>
<evidence type="ECO:0000256" key="11">
    <source>
        <dbReference type="SAM" id="Phobius"/>
    </source>
</evidence>
<evidence type="ECO:0000256" key="8">
    <source>
        <dbReference type="ARBA" id="ARBA00022989"/>
    </source>
</evidence>
<dbReference type="Gene3D" id="1.20.1560.10">
    <property type="entry name" value="ABC transporter type 1, transmembrane domain"/>
    <property type="match status" value="1"/>
</dbReference>
<feature type="transmembrane region" description="Helical" evidence="11">
    <location>
        <begin position="327"/>
        <end position="350"/>
    </location>
</feature>
<feature type="transmembrane region" description="Helical" evidence="11">
    <location>
        <begin position="980"/>
        <end position="1004"/>
    </location>
</feature>
<dbReference type="Proteomes" id="UP001430356">
    <property type="component" value="Unassembled WGS sequence"/>
</dbReference>
<feature type="domain" description="ABC transporter" evidence="12">
    <location>
        <begin position="419"/>
        <end position="658"/>
    </location>
</feature>
<keyword evidence="5" id="KW-0677">Repeat</keyword>
<protein>
    <submittedName>
        <fullName evidence="14">ATP-binding cassette protein subfamily B, member 2</fullName>
    </submittedName>
</protein>
<evidence type="ECO:0000256" key="1">
    <source>
        <dbReference type="ARBA" id="ARBA00004141"/>
    </source>
</evidence>
<evidence type="ECO:0000259" key="13">
    <source>
        <dbReference type="PROSITE" id="PS50929"/>
    </source>
</evidence>
<keyword evidence="9 11" id="KW-0472">Membrane</keyword>
<dbReference type="InterPro" id="IPR003593">
    <property type="entry name" value="AAA+_ATPase"/>
</dbReference>
<dbReference type="PROSITE" id="PS50929">
    <property type="entry name" value="ABC_TM1F"/>
    <property type="match status" value="2"/>
</dbReference>
<dbReference type="Pfam" id="PF00664">
    <property type="entry name" value="ABC_membrane"/>
    <property type="match status" value="2"/>
</dbReference>
<keyword evidence="8 11" id="KW-1133">Transmembrane helix</keyword>